<organism evidence="2 3">
    <name type="scientific">Saccharothrix ecbatanensis</name>
    <dbReference type="NCBI Taxonomy" id="1105145"/>
    <lineage>
        <taxon>Bacteria</taxon>
        <taxon>Bacillati</taxon>
        <taxon>Actinomycetota</taxon>
        <taxon>Actinomycetes</taxon>
        <taxon>Pseudonocardiales</taxon>
        <taxon>Pseudonocardiaceae</taxon>
        <taxon>Saccharothrix</taxon>
    </lineage>
</organism>
<feature type="region of interest" description="Disordered" evidence="1">
    <location>
        <begin position="1"/>
        <end position="72"/>
    </location>
</feature>
<keyword evidence="3" id="KW-1185">Reference proteome</keyword>
<gene>
    <name evidence="2" type="ORF">F4560_004047</name>
</gene>
<evidence type="ECO:0000256" key="1">
    <source>
        <dbReference type="SAM" id="MobiDB-lite"/>
    </source>
</evidence>
<accession>A0A7W9HM53</accession>
<dbReference type="RefSeq" id="WP_184922064.1">
    <property type="nucleotide sequence ID" value="NZ_JACHMO010000001.1"/>
</dbReference>
<dbReference type="EMBL" id="JACHMO010000001">
    <property type="protein sequence ID" value="MBB5804279.1"/>
    <property type="molecule type" value="Genomic_DNA"/>
</dbReference>
<reference evidence="2 3" key="1">
    <citation type="submission" date="2020-08" db="EMBL/GenBank/DDBJ databases">
        <title>Sequencing the genomes of 1000 actinobacteria strains.</title>
        <authorList>
            <person name="Klenk H.-P."/>
        </authorList>
    </citation>
    <scope>NUCLEOTIDE SEQUENCE [LARGE SCALE GENOMIC DNA]</scope>
    <source>
        <strain evidence="2 3">DSM 45486</strain>
    </source>
</reference>
<dbReference type="AlphaFoldDB" id="A0A7W9HM53"/>
<protein>
    <submittedName>
        <fullName evidence="2">Uncharacterized protein</fullName>
    </submittedName>
</protein>
<sequence length="72" mass="7799">MSMEKPWNDVADQLRTAEPEVDAGAVDEEAAVGRAEPAPEPPEVPEADPADVADQRRAVPLPDDVPVPDDRW</sequence>
<evidence type="ECO:0000313" key="3">
    <source>
        <dbReference type="Proteomes" id="UP000552097"/>
    </source>
</evidence>
<proteinExistence type="predicted"/>
<comment type="caution">
    <text evidence="2">The sequence shown here is derived from an EMBL/GenBank/DDBJ whole genome shotgun (WGS) entry which is preliminary data.</text>
</comment>
<evidence type="ECO:0000313" key="2">
    <source>
        <dbReference type="EMBL" id="MBB5804279.1"/>
    </source>
</evidence>
<dbReference type="Proteomes" id="UP000552097">
    <property type="component" value="Unassembled WGS sequence"/>
</dbReference>
<feature type="compositionally biased region" description="Acidic residues" evidence="1">
    <location>
        <begin position="19"/>
        <end position="30"/>
    </location>
</feature>
<name>A0A7W9HM53_9PSEU</name>